<sequence>MKTLVKAIVLSISTALVAIPAMAAPQDHHQYSKSHAQQQHHAPQHHQLNKHPAQQHKQGYKKVDPSRDWRVGQKVPNQYQSKIYKVDHSKYKRLNKPGRNQQWIKVNGDYILMNVVNDKVIKIIAA</sequence>
<dbReference type="Gene3D" id="3.10.450.160">
    <property type="entry name" value="inner membrane protein cigr"/>
    <property type="match status" value="1"/>
</dbReference>
<feature type="signal peptide" evidence="2">
    <location>
        <begin position="1"/>
        <end position="23"/>
    </location>
</feature>
<gene>
    <name evidence="3" type="ORF">FSC10_01070</name>
</gene>
<feature type="compositionally biased region" description="Basic and acidic residues" evidence="1">
    <location>
        <begin position="61"/>
        <end position="71"/>
    </location>
</feature>
<evidence type="ECO:0000313" key="3">
    <source>
        <dbReference type="EMBL" id="QIC66051.1"/>
    </source>
</evidence>
<dbReference type="Pfam" id="PF11776">
    <property type="entry name" value="RcnB"/>
    <property type="match status" value="1"/>
</dbReference>
<protein>
    <submittedName>
        <fullName evidence="3">RcnB family protein</fullName>
    </submittedName>
</protein>
<evidence type="ECO:0000256" key="1">
    <source>
        <dbReference type="SAM" id="MobiDB-lite"/>
    </source>
</evidence>
<accession>A0A2S1FCH2</accession>
<dbReference type="RefSeq" id="WP_004814264.1">
    <property type="nucleotide sequence ID" value="NZ_CP025618.2"/>
</dbReference>
<dbReference type="InterPro" id="IPR024572">
    <property type="entry name" value="RcnB"/>
</dbReference>
<organism evidence="3 4">
    <name type="scientific">Acinetobacter schindleri</name>
    <dbReference type="NCBI Taxonomy" id="108981"/>
    <lineage>
        <taxon>Bacteria</taxon>
        <taxon>Pseudomonadati</taxon>
        <taxon>Pseudomonadota</taxon>
        <taxon>Gammaproteobacteria</taxon>
        <taxon>Moraxellales</taxon>
        <taxon>Moraxellaceae</taxon>
        <taxon>Acinetobacter</taxon>
    </lineage>
</organism>
<proteinExistence type="predicted"/>
<keyword evidence="2" id="KW-0732">Signal</keyword>
<feature type="region of interest" description="Disordered" evidence="1">
    <location>
        <begin position="27"/>
        <end position="74"/>
    </location>
</feature>
<dbReference type="Proteomes" id="UP000503505">
    <property type="component" value="Chromosome"/>
</dbReference>
<dbReference type="AlphaFoldDB" id="A0A2S1FCH2"/>
<name>A0A2S1FCH2_9GAMM</name>
<dbReference type="EMBL" id="CP044463">
    <property type="protein sequence ID" value="QIC66051.1"/>
    <property type="molecule type" value="Genomic_DNA"/>
</dbReference>
<evidence type="ECO:0000313" key="4">
    <source>
        <dbReference type="Proteomes" id="UP000503505"/>
    </source>
</evidence>
<feature type="chain" id="PRO_5043994342" evidence="2">
    <location>
        <begin position="24"/>
        <end position="126"/>
    </location>
</feature>
<evidence type="ECO:0000256" key="2">
    <source>
        <dbReference type="SAM" id="SignalP"/>
    </source>
</evidence>
<reference evidence="3 4" key="1">
    <citation type="submission" date="2019-09" db="EMBL/GenBank/DDBJ databases">
        <title>Non-baumannii Acinetobacter spp. carrying blaNDM-1 isolated in China.</title>
        <authorList>
            <person name="Cui C."/>
            <person name="Chen C."/>
            <person name="Sun J."/>
            <person name="Liu Y."/>
        </authorList>
    </citation>
    <scope>NUCLEOTIDE SEQUENCE [LARGE SCALE GENOMIC DNA]</scope>
    <source>
        <strain evidence="3 4">HZE23-1</strain>
    </source>
</reference>